<name>A0ACB9HCG7_9ASTR</name>
<gene>
    <name evidence="1" type="ORF">L1987_35582</name>
</gene>
<protein>
    <submittedName>
        <fullName evidence="1">Uncharacterized protein</fullName>
    </submittedName>
</protein>
<accession>A0ACB9HCG7</accession>
<evidence type="ECO:0000313" key="2">
    <source>
        <dbReference type="Proteomes" id="UP001056120"/>
    </source>
</evidence>
<evidence type="ECO:0000313" key="1">
    <source>
        <dbReference type="EMBL" id="KAI3792970.1"/>
    </source>
</evidence>
<dbReference type="EMBL" id="CM042029">
    <property type="protein sequence ID" value="KAI3792970.1"/>
    <property type="molecule type" value="Genomic_DNA"/>
</dbReference>
<proteinExistence type="predicted"/>
<comment type="caution">
    <text evidence="1">The sequence shown here is derived from an EMBL/GenBank/DDBJ whole genome shotgun (WGS) entry which is preliminary data.</text>
</comment>
<dbReference type="Proteomes" id="UP001056120">
    <property type="component" value="Linkage Group LG12"/>
</dbReference>
<sequence>MQSGENKKLKYSNLTCKMPQADTALPDGQIPFPIEKIVQYPLPGYAAPTSLSFSPDDNLISYLFSPDQTLIRKVFIFDLTTCKQQLFFTPPDGGLDEDNLSEQDKFRRERSRERGLGVTHYEWVKTSSKKTTIMVPLPAGIYFMDRSLQPQLKLPGGSSPIVDPHLSPDGTMLAYVRNHELNALDLLYNRSKRLTSGANGTTKHV</sequence>
<reference evidence="1 2" key="2">
    <citation type="journal article" date="2022" name="Mol. Ecol. Resour.">
        <title>The genomes of chicory, endive, great burdock and yacon provide insights into Asteraceae paleo-polyploidization history and plant inulin production.</title>
        <authorList>
            <person name="Fan W."/>
            <person name="Wang S."/>
            <person name="Wang H."/>
            <person name="Wang A."/>
            <person name="Jiang F."/>
            <person name="Liu H."/>
            <person name="Zhao H."/>
            <person name="Xu D."/>
            <person name="Zhang Y."/>
        </authorList>
    </citation>
    <scope>NUCLEOTIDE SEQUENCE [LARGE SCALE GENOMIC DNA]</scope>
    <source>
        <strain evidence="2">cv. Yunnan</strain>
        <tissue evidence="1">Leaves</tissue>
    </source>
</reference>
<organism evidence="1 2">
    <name type="scientific">Smallanthus sonchifolius</name>
    <dbReference type="NCBI Taxonomy" id="185202"/>
    <lineage>
        <taxon>Eukaryota</taxon>
        <taxon>Viridiplantae</taxon>
        <taxon>Streptophyta</taxon>
        <taxon>Embryophyta</taxon>
        <taxon>Tracheophyta</taxon>
        <taxon>Spermatophyta</taxon>
        <taxon>Magnoliopsida</taxon>
        <taxon>eudicotyledons</taxon>
        <taxon>Gunneridae</taxon>
        <taxon>Pentapetalae</taxon>
        <taxon>asterids</taxon>
        <taxon>campanulids</taxon>
        <taxon>Asterales</taxon>
        <taxon>Asteraceae</taxon>
        <taxon>Asteroideae</taxon>
        <taxon>Heliantheae alliance</taxon>
        <taxon>Millerieae</taxon>
        <taxon>Smallanthus</taxon>
    </lineage>
</organism>
<keyword evidence="2" id="KW-1185">Reference proteome</keyword>
<reference evidence="2" key="1">
    <citation type="journal article" date="2022" name="Mol. Ecol. Resour.">
        <title>The genomes of chicory, endive, great burdock and yacon provide insights into Asteraceae palaeo-polyploidization history and plant inulin production.</title>
        <authorList>
            <person name="Fan W."/>
            <person name="Wang S."/>
            <person name="Wang H."/>
            <person name="Wang A."/>
            <person name="Jiang F."/>
            <person name="Liu H."/>
            <person name="Zhao H."/>
            <person name="Xu D."/>
            <person name="Zhang Y."/>
        </authorList>
    </citation>
    <scope>NUCLEOTIDE SEQUENCE [LARGE SCALE GENOMIC DNA]</scope>
    <source>
        <strain evidence="2">cv. Yunnan</strain>
    </source>
</reference>